<dbReference type="InterPro" id="IPR011527">
    <property type="entry name" value="ABC1_TM_dom"/>
</dbReference>
<evidence type="ECO:0000256" key="1">
    <source>
        <dbReference type="ARBA" id="ARBA00004651"/>
    </source>
</evidence>
<feature type="transmembrane region" description="Helical" evidence="10">
    <location>
        <begin position="907"/>
        <end position="929"/>
    </location>
</feature>
<gene>
    <name evidence="13" type="ORF">FPRO_13580</name>
</gene>
<evidence type="ECO:0000256" key="2">
    <source>
        <dbReference type="ARBA" id="ARBA00022448"/>
    </source>
</evidence>
<comment type="caution">
    <text evidence="13">The sequence shown here is derived from an EMBL/GenBank/DDBJ whole genome shotgun (WGS) entry which is preliminary data.</text>
</comment>
<dbReference type="EMBL" id="FJOF01000012">
    <property type="protein sequence ID" value="CZR47913.1"/>
    <property type="molecule type" value="Genomic_DNA"/>
</dbReference>
<dbReference type="InterPro" id="IPR036640">
    <property type="entry name" value="ABC1_TM_sf"/>
</dbReference>
<evidence type="ECO:0000313" key="14">
    <source>
        <dbReference type="Proteomes" id="UP000183971"/>
    </source>
</evidence>
<dbReference type="PROSITE" id="PS50929">
    <property type="entry name" value="ABC_TM1F"/>
    <property type="match status" value="2"/>
</dbReference>
<evidence type="ECO:0000313" key="13">
    <source>
        <dbReference type="EMBL" id="CZR47913.1"/>
    </source>
</evidence>
<reference evidence="14" key="1">
    <citation type="journal article" date="2016" name="Genome Biol. Evol.">
        <title>Comparative 'omics' of the Fusarium fujikuroi species complex highlights differences in genetic potential and metabolite synthesis.</title>
        <authorList>
            <person name="Niehaus E.-M."/>
            <person name="Muensterkoetter M."/>
            <person name="Proctor R.H."/>
            <person name="Brown D.W."/>
            <person name="Sharon A."/>
            <person name="Idan Y."/>
            <person name="Oren-Young L."/>
            <person name="Sieber C.M."/>
            <person name="Novak O."/>
            <person name="Pencik A."/>
            <person name="Tarkowska D."/>
            <person name="Hromadova K."/>
            <person name="Freeman S."/>
            <person name="Maymon M."/>
            <person name="Elazar M."/>
            <person name="Youssef S.A."/>
            <person name="El-Shabrawy E.S.M."/>
            <person name="Shalaby A.B.A."/>
            <person name="Houterman P."/>
            <person name="Brock N.L."/>
            <person name="Burkhardt I."/>
            <person name="Tsavkelova E.A."/>
            <person name="Dickschat J.S."/>
            <person name="Galuszka P."/>
            <person name="Gueldener U."/>
            <person name="Tudzynski B."/>
        </authorList>
    </citation>
    <scope>NUCLEOTIDE SEQUENCE [LARGE SCALE GENOMIC DNA]</scope>
    <source>
        <strain evidence="14">ET1</strain>
    </source>
</reference>
<accession>A0A1L7W5L7</accession>
<dbReference type="PROSITE" id="PS50893">
    <property type="entry name" value="ABC_TRANSPORTER_2"/>
    <property type="match status" value="2"/>
</dbReference>
<dbReference type="RefSeq" id="XP_031088446.1">
    <property type="nucleotide sequence ID" value="XM_031223049.1"/>
</dbReference>
<dbReference type="InterPro" id="IPR027417">
    <property type="entry name" value="P-loop_NTPase"/>
</dbReference>
<keyword evidence="14" id="KW-1185">Reference proteome</keyword>
<feature type="transmembrane region" description="Helical" evidence="10">
    <location>
        <begin position="31"/>
        <end position="52"/>
    </location>
</feature>
<dbReference type="InterPro" id="IPR003593">
    <property type="entry name" value="AAA+_ATPase"/>
</dbReference>
<comment type="subcellular location">
    <subcellularLocation>
        <location evidence="1">Cell membrane</location>
        <topology evidence="1">Multi-pass membrane protein</topology>
    </subcellularLocation>
</comment>
<dbReference type="InterPro" id="IPR050173">
    <property type="entry name" value="ABC_transporter_C-like"/>
</dbReference>
<feature type="transmembrane region" description="Helical" evidence="10">
    <location>
        <begin position="530"/>
        <end position="548"/>
    </location>
</feature>
<feature type="domain" description="ABC transmembrane type-1" evidence="12">
    <location>
        <begin position="289"/>
        <end position="556"/>
    </location>
</feature>
<feature type="transmembrane region" description="Helical" evidence="10">
    <location>
        <begin position="1052"/>
        <end position="1072"/>
    </location>
</feature>
<dbReference type="Proteomes" id="UP000183971">
    <property type="component" value="Unassembled WGS sequence"/>
</dbReference>
<dbReference type="VEuPathDB" id="FungiDB:FPRO_13580"/>
<dbReference type="InterPro" id="IPR044726">
    <property type="entry name" value="ABCC_6TM_D2"/>
</dbReference>
<dbReference type="InterPro" id="IPR017871">
    <property type="entry name" value="ABC_transporter-like_CS"/>
</dbReference>
<evidence type="ECO:0000256" key="10">
    <source>
        <dbReference type="SAM" id="Phobius"/>
    </source>
</evidence>
<dbReference type="Gene3D" id="1.20.1560.10">
    <property type="entry name" value="ABC transporter type 1, transmembrane domain"/>
    <property type="match status" value="2"/>
</dbReference>
<dbReference type="PROSITE" id="PS00211">
    <property type="entry name" value="ABC_TRANSPORTER_1"/>
    <property type="match status" value="2"/>
</dbReference>
<dbReference type="Pfam" id="PF00005">
    <property type="entry name" value="ABC_tran"/>
    <property type="match status" value="2"/>
</dbReference>
<evidence type="ECO:0000256" key="7">
    <source>
        <dbReference type="ARBA" id="ARBA00022989"/>
    </source>
</evidence>
<feature type="transmembrane region" description="Helical" evidence="10">
    <location>
        <begin position="414"/>
        <end position="439"/>
    </location>
</feature>
<dbReference type="GO" id="GO:0005886">
    <property type="term" value="C:plasma membrane"/>
    <property type="evidence" value="ECO:0007669"/>
    <property type="project" value="UniProtKB-SubCell"/>
</dbReference>
<feature type="transmembrane region" description="Helical" evidence="10">
    <location>
        <begin position="73"/>
        <end position="91"/>
    </location>
</feature>
<keyword evidence="3" id="KW-1003">Cell membrane</keyword>
<dbReference type="SUPFAM" id="SSF90123">
    <property type="entry name" value="ABC transporter transmembrane region"/>
    <property type="match status" value="2"/>
</dbReference>
<dbReference type="Gene3D" id="3.40.50.300">
    <property type="entry name" value="P-loop containing nucleotide triphosphate hydrolases"/>
    <property type="match status" value="2"/>
</dbReference>
<keyword evidence="8 10" id="KW-0472">Membrane</keyword>
<dbReference type="GO" id="GO:0005524">
    <property type="term" value="F:ATP binding"/>
    <property type="evidence" value="ECO:0007669"/>
    <property type="project" value="UniProtKB-KW"/>
</dbReference>
<feature type="transmembrane region" description="Helical" evidence="10">
    <location>
        <begin position="972"/>
        <end position="991"/>
    </location>
</feature>
<dbReference type="InterPro" id="IPR044746">
    <property type="entry name" value="ABCC_6TM_D1"/>
</dbReference>
<keyword evidence="2" id="KW-0813">Transport</keyword>
<feature type="domain" description="ABC transporter" evidence="11">
    <location>
        <begin position="608"/>
        <end position="841"/>
    </location>
</feature>
<evidence type="ECO:0000256" key="3">
    <source>
        <dbReference type="ARBA" id="ARBA00022475"/>
    </source>
</evidence>
<dbReference type="SUPFAM" id="SSF52540">
    <property type="entry name" value="P-loop containing nucleoside triphosphate hydrolases"/>
    <property type="match status" value="2"/>
</dbReference>
<feature type="transmembrane region" description="Helical" evidence="10">
    <location>
        <begin position="499"/>
        <end position="518"/>
    </location>
</feature>
<feature type="transmembrane region" description="Helical" evidence="10">
    <location>
        <begin position="97"/>
        <end position="119"/>
    </location>
</feature>
<name>A0A1L7W5L7_FUSPR</name>
<dbReference type="InterPro" id="IPR003439">
    <property type="entry name" value="ABC_transporter-like_ATP-bd"/>
</dbReference>
<keyword evidence="6" id="KW-0067">ATP-binding</keyword>
<dbReference type="SMART" id="SM00382">
    <property type="entry name" value="AAA"/>
    <property type="match status" value="2"/>
</dbReference>
<dbReference type="Pfam" id="PF00664">
    <property type="entry name" value="ABC_membrane"/>
    <property type="match status" value="2"/>
</dbReference>
<dbReference type="FunFam" id="1.20.1560.10:FF:000055">
    <property type="entry name" value="ABC multidrug transporter (Eurofung)"/>
    <property type="match status" value="1"/>
</dbReference>
<dbReference type="GO" id="GO:0140359">
    <property type="term" value="F:ABC-type transporter activity"/>
    <property type="evidence" value="ECO:0007669"/>
    <property type="project" value="InterPro"/>
</dbReference>
<dbReference type="CDD" id="cd18580">
    <property type="entry name" value="ABC_6TM_ABCC_D2"/>
    <property type="match status" value="1"/>
</dbReference>
<dbReference type="GeneID" id="42058443"/>
<dbReference type="PANTHER" id="PTHR24223">
    <property type="entry name" value="ATP-BINDING CASSETTE SUB-FAMILY C"/>
    <property type="match status" value="1"/>
</dbReference>
<evidence type="ECO:0000256" key="9">
    <source>
        <dbReference type="SAM" id="MobiDB-lite"/>
    </source>
</evidence>
<dbReference type="CDD" id="cd18579">
    <property type="entry name" value="ABC_6TM_ABCC_D1"/>
    <property type="match status" value="1"/>
</dbReference>
<keyword evidence="4 10" id="KW-0812">Transmembrane</keyword>
<feature type="transmembrane region" description="Helical" evidence="10">
    <location>
        <begin position="321"/>
        <end position="342"/>
    </location>
</feature>
<dbReference type="PANTHER" id="PTHR24223:SF345">
    <property type="entry name" value="ABC MULTIDRUG TRANSPORTER (EUROFUNG)"/>
    <property type="match status" value="1"/>
</dbReference>
<evidence type="ECO:0000256" key="4">
    <source>
        <dbReference type="ARBA" id="ARBA00022692"/>
    </source>
</evidence>
<feature type="domain" description="ABC transmembrane type-1" evidence="12">
    <location>
        <begin position="916"/>
        <end position="1203"/>
    </location>
</feature>
<organism evidence="13 14">
    <name type="scientific">Fusarium proliferatum (strain ET1)</name>
    <name type="common">Orchid endophyte fungus</name>
    <dbReference type="NCBI Taxonomy" id="1227346"/>
    <lineage>
        <taxon>Eukaryota</taxon>
        <taxon>Fungi</taxon>
        <taxon>Dikarya</taxon>
        <taxon>Ascomycota</taxon>
        <taxon>Pezizomycotina</taxon>
        <taxon>Sordariomycetes</taxon>
        <taxon>Hypocreomycetidae</taxon>
        <taxon>Hypocreales</taxon>
        <taxon>Nectriaceae</taxon>
        <taxon>Fusarium</taxon>
        <taxon>Fusarium fujikuroi species complex</taxon>
    </lineage>
</organism>
<feature type="transmembrane region" description="Helical" evidence="10">
    <location>
        <begin position="289"/>
        <end position="309"/>
    </location>
</feature>
<feature type="region of interest" description="Disordered" evidence="9">
    <location>
        <begin position="849"/>
        <end position="893"/>
    </location>
</feature>
<proteinExistence type="predicted"/>
<evidence type="ECO:0000259" key="12">
    <source>
        <dbReference type="PROSITE" id="PS50929"/>
    </source>
</evidence>
<feature type="transmembrane region" description="Helical" evidence="10">
    <location>
        <begin position="1136"/>
        <end position="1159"/>
    </location>
</feature>
<dbReference type="FunFam" id="1.20.1560.10:FF:000066">
    <property type="entry name" value="ABC multidrug transporter (Eurofung)"/>
    <property type="match status" value="1"/>
</dbReference>
<sequence length="1514" mass="167703">MDFESCLSDASFGPFVKGCRGNFDFTLKLELIIFFIAPSCVFTALVFVRILILVSKSQIITGNHIPLGVLKNIVNAVYFAFRIIILILSPIGSPNDALSHLFISAQALGLVASVATAVLSYYEHWYSRRPSILLSTYLCLSLLLDIAHDRTLWLNASSSLETGYSSVFSVAVAIKAFSTWLESRRQSEPDWDSSDVKEIQDSTSGVYSLSSFMWLGGLLLLGYKKVLALSDLPTLDGDMLGALYERFRKYSGTHLVTKHQTQGNGRYALLHALSKALAMHLLLPVLPRVALIGLSLAQAFLTQAILRYLEEDQPHNYSWGLIGATVLIYGGICICTSLYWYFHERLLCVVRGCLASAIFHKTLDLSLTNTDRTASVTLMSTDLDRIHKGFLNLHELWANIIEAGLAAWFLWRQVGIAFIAPIGLVLLSFLGVFALGRYVGVYQRVWMGKIQNRVAITADAISKIKHLKVSGMTLPLEATIQKARESELRASRGIRRLQIASLIIAFAPDLTAPGIMLAATKSPNFTSQKVYTAIALLALLTVPLGSIFRSVSPLMSAFACLQRIQAFLELDTRKDPRLITHSITDTPSISSGEKINIEPLNAPRGSAIRLVDASFGWQSKGQPCLRNINLTVNYSALTVIIGPVGSGKSTLCKALLGETLFATGKVVLDHDASCRIGYCDQVPFLRNCSIKQNIIGFSRWNPVRYLEVIKASMLPYDLNELPEGDATVVGSGGTTLSGGQKQRIAIARALYLDTRLLILDNVLSGLDTHTEHHLFQHVLSPNGLLKKRENAPAVVFSTHSVKYARWADHIVLLNETGEIIEQGSWEELSVYDSHLQNLCIQENVQITDPNQLGDMGSDQPLEQIRPKPRRTPSSRGPDDQDVVNSDTDNSARQNGDMTVYRHYFRAVPLLAIMSFITSSVSYGFFYSFPNIWLKWWLSDSDSTRHNHPKAFWNGIYAMFQIFALLSELLTMYLALTYFALISGAAVHLSALRAVTRAPLYFFAKVDLGTLTNYFSQDMTLVDGALPASLIQFASDVAASLGMAGNLAASSPYMAASYPICFFFLYFVTKFYLRTSRQLRLLDLEAKSPLYKQFLESDNGIATIRAADWTKEYLVQNERLLNVSQRPAYLLAMVQRWLLFILNTFVLLLALFTVVLVTQLKGHGTGFAGAGLISLMQIGQFLTNCVKSYANLEISMGAVSRLKALSESPHRECAEGQEVVPPLGWPHRGSINVNEISASYKLKIAHNRGSSYNEQVNEKSLCLRDLRFHINARQKVAICGRTGSGKSSIFLLLLCMLKPLQNTREDAITIDGISIQNVDPSILRERIFAVPQDTIFLPKGSSWLQNMEPFITNAAECRSVLEDVNLWDVVVAQGGDLTAAMDSDALSQGQRQLFSLARAVLRKRAKAQLMLGQAQHGGLLLLDEPSSAVDFETEGIMHRIIQREFCEYTVVMVTHRVEFIAGLNSVGQVGSDSQEPFFNRVLVVDAGTIVEDGHPAELLEAKEGRFRALWEASRV</sequence>
<protein>
    <submittedName>
        <fullName evidence="13">Fumonisin cluster-ABC transporter</fullName>
    </submittedName>
</protein>
<evidence type="ECO:0000259" key="11">
    <source>
        <dbReference type="PROSITE" id="PS50893"/>
    </source>
</evidence>
<keyword evidence="7 10" id="KW-1133">Transmembrane helix</keyword>
<evidence type="ECO:0000256" key="5">
    <source>
        <dbReference type="ARBA" id="ARBA00022741"/>
    </source>
</evidence>
<feature type="compositionally biased region" description="Polar residues" evidence="9">
    <location>
        <begin position="882"/>
        <end position="893"/>
    </location>
</feature>
<dbReference type="GO" id="GO:0016887">
    <property type="term" value="F:ATP hydrolysis activity"/>
    <property type="evidence" value="ECO:0007669"/>
    <property type="project" value="InterPro"/>
</dbReference>
<evidence type="ECO:0000256" key="8">
    <source>
        <dbReference type="ARBA" id="ARBA00023136"/>
    </source>
</evidence>
<evidence type="ECO:0000256" key="6">
    <source>
        <dbReference type="ARBA" id="ARBA00022840"/>
    </source>
</evidence>
<keyword evidence="5" id="KW-0547">Nucleotide-binding</keyword>
<feature type="domain" description="ABC transporter" evidence="11">
    <location>
        <begin position="1230"/>
        <end position="1510"/>
    </location>
</feature>